<evidence type="ECO:0000313" key="8">
    <source>
        <dbReference type="EMBL" id="MBA2850267.1"/>
    </source>
</evidence>
<dbReference type="InterPro" id="IPR017900">
    <property type="entry name" value="4Fe4S_Fe_S_CS"/>
</dbReference>
<dbReference type="InterPro" id="IPR050572">
    <property type="entry name" value="Fe-S_Ferredoxin"/>
</dbReference>
<evidence type="ECO:0000313" key="10">
    <source>
        <dbReference type="EMBL" id="MBA2863398.1"/>
    </source>
</evidence>
<reference evidence="12" key="4">
    <citation type="submission" date="2020-07" db="EMBL/GenBank/DDBJ databases">
        <title>Severe corrosion of carbon steel in oil field produced water can be linked to methanogenic archaea containing a special type of NiFe hydrogenase.</title>
        <authorList>
            <person name="Lahme S."/>
            <person name="Mand J."/>
            <person name="Longwell J."/>
            <person name="Smith R."/>
            <person name="Enning D."/>
        </authorList>
    </citation>
    <scope>NUCLEOTIDE SEQUENCE</scope>
    <source>
        <strain evidence="12">MIC098Bin5</strain>
    </source>
</reference>
<dbReference type="EMBL" id="JACDUJ010000001">
    <property type="protein sequence ID" value="MBA2847228.1"/>
    <property type="molecule type" value="Genomic_DNA"/>
</dbReference>
<dbReference type="Proteomes" id="UP000722095">
    <property type="component" value="Unassembled WGS sequence"/>
</dbReference>
<proteinExistence type="predicted"/>
<dbReference type="KEGG" id="mmad:MMJJ_15100"/>
<gene>
    <name evidence="12" type="ORF">H0S71_03345</name>
    <name evidence="13" type="ORF">HNP85_001041</name>
    <name evidence="8" type="ORF">HNP86_000398</name>
    <name evidence="7" type="ORF">HNP88_001412</name>
    <name evidence="9" type="ORF">HNP93_000401</name>
    <name evidence="10" type="ORF">HNP94_000398</name>
    <name evidence="11" type="ORF">HNP96_000619</name>
    <name evidence="14" type="ORF">J2745_001504</name>
    <name evidence="6" type="ORF">MMJJ_15100</name>
</gene>
<keyword evidence="2" id="KW-0479">Metal-binding</keyword>
<dbReference type="Proteomes" id="UP000558015">
    <property type="component" value="Unassembled WGS sequence"/>
</dbReference>
<dbReference type="EMBL" id="JACDUO010000001">
    <property type="protein sequence ID" value="MBA2863398.1"/>
    <property type="molecule type" value="Genomic_DNA"/>
</dbReference>
<reference evidence="6" key="2">
    <citation type="submission" date="2018-02" db="EMBL/GenBank/DDBJ databases">
        <title>Complete genome sequence of the Methanococcus maripaludis type strain JJ (DSM 2067), a model for selenoprotein synthesis in Archaea.</title>
        <authorList>
            <person name="Poehlein A."/>
            <person name="Heym D."/>
            <person name="Quitzke V."/>
            <person name="Fersch J."/>
            <person name="Daniel R."/>
            <person name="Rother M."/>
        </authorList>
    </citation>
    <scope>NUCLEOTIDE SEQUENCE [LARGE SCALE GENOMIC DNA]</scope>
    <source>
        <strain evidence="6">DSM 2067</strain>
    </source>
</reference>
<evidence type="ECO:0000256" key="1">
    <source>
        <dbReference type="ARBA" id="ARBA00022485"/>
    </source>
</evidence>
<dbReference type="AlphaFoldDB" id="A0A2L1CBZ1"/>
<evidence type="ECO:0000313" key="13">
    <source>
        <dbReference type="EMBL" id="MBM7409369.1"/>
    </source>
</evidence>
<protein>
    <submittedName>
        <fullName evidence="12">4Fe-4S binding protein</fullName>
    </submittedName>
    <submittedName>
        <fullName evidence="6">Ferredoxin-3</fullName>
    </submittedName>
    <submittedName>
        <fullName evidence="7">NAD-dependent dihydropyrimidine dehydrogenase PreA subunit</fullName>
    </submittedName>
</protein>
<evidence type="ECO:0000313" key="18">
    <source>
        <dbReference type="Proteomes" id="UP000567099"/>
    </source>
</evidence>
<evidence type="ECO:0000313" key="6">
    <source>
        <dbReference type="EMBL" id="AVB76888.1"/>
    </source>
</evidence>
<evidence type="ECO:0000256" key="4">
    <source>
        <dbReference type="ARBA" id="ARBA00023014"/>
    </source>
</evidence>
<evidence type="ECO:0000313" key="16">
    <source>
        <dbReference type="Proteomes" id="UP000558015"/>
    </source>
</evidence>
<dbReference type="Proteomes" id="UP000564425">
    <property type="component" value="Unassembled WGS sequence"/>
</dbReference>
<dbReference type="PROSITE" id="PS00198">
    <property type="entry name" value="4FE4S_FER_1"/>
    <property type="match status" value="1"/>
</dbReference>
<evidence type="ECO:0000313" key="17">
    <source>
        <dbReference type="Proteomes" id="UP000564425"/>
    </source>
</evidence>
<reference evidence="15" key="1">
    <citation type="journal article" date="2018" name="Genome Announc.">
        <title>Complete Genome Sequence of the Methanococcus maripaludis Type Strain JJ (DSM 2067), a Model for Selenoprotein Synthesis in Archaea.</title>
        <authorList>
            <person name="Poehlein A."/>
            <person name="Heym D."/>
            <person name="Quitzke V."/>
            <person name="Fersch J."/>
            <person name="Daniel R."/>
            <person name="Rother M."/>
        </authorList>
    </citation>
    <scope>NUCLEOTIDE SEQUENCE [LARGE SCALE GENOMIC DNA]</scope>
    <source>
        <strain evidence="15">DSM 2067</strain>
    </source>
</reference>
<sequence length="62" mass="6777">MSVVIDYDKCKGPECAECVNTCPVEVFEIQDDKVVVAKESDCTLCMVCVDVCPTDAITVKED</sequence>
<feature type="domain" description="4Fe-4S ferredoxin-type" evidence="5">
    <location>
        <begin position="33"/>
        <end position="62"/>
    </location>
</feature>
<dbReference type="EMBL" id="JAGINF010000005">
    <property type="protein sequence ID" value="MBP2219997.1"/>
    <property type="molecule type" value="Genomic_DNA"/>
</dbReference>
<organism evidence="6 15">
    <name type="scientific">Methanococcus maripaludis</name>
    <name type="common">Methanococcus deltae</name>
    <dbReference type="NCBI Taxonomy" id="39152"/>
    <lineage>
        <taxon>Archaea</taxon>
        <taxon>Methanobacteriati</taxon>
        <taxon>Methanobacteriota</taxon>
        <taxon>Methanomada group</taxon>
        <taxon>Methanococci</taxon>
        <taxon>Methanococcales</taxon>
        <taxon>Methanococcaceae</taxon>
        <taxon>Methanococcus</taxon>
    </lineage>
</organism>
<dbReference type="SUPFAM" id="SSF54862">
    <property type="entry name" value="4Fe-4S ferredoxins"/>
    <property type="match status" value="1"/>
</dbReference>
<evidence type="ECO:0000313" key="9">
    <source>
        <dbReference type="EMBL" id="MBA2857700.1"/>
    </source>
</evidence>
<dbReference type="PROSITE" id="PS51379">
    <property type="entry name" value="4FE4S_FER_2"/>
    <property type="match status" value="2"/>
</dbReference>
<accession>A0A2L1CBZ1</accession>
<dbReference type="Gene3D" id="3.30.70.20">
    <property type="match status" value="1"/>
</dbReference>
<dbReference type="GO" id="GO:0016491">
    <property type="term" value="F:oxidoreductase activity"/>
    <property type="evidence" value="ECO:0007669"/>
    <property type="project" value="UniProtKB-ARBA"/>
</dbReference>
<evidence type="ECO:0000313" key="19">
    <source>
        <dbReference type="Proteomes" id="UP000571854"/>
    </source>
</evidence>
<dbReference type="PANTHER" id="PTHR43687:SF5">
    <property type="entry name" value="4FE-4S FERREDOXIN-TYPE DOMAIN-CONTAINING PROTEIN"/>
    <property type="match status" value="1"/>
</dbReference>
<evidence type="ECO:0000256" key="2">
    <source>
        <dbReference type="ARBA" id="ARBA00022723"/>
    </source>
</evidence>
<dbReference type="EMBL" id="JACDUH010000001">
    <property type="protein sequence ID" value="MBA2850267.1"/>
    <property type="molecule type" value="Genomic_DNA"/>
</dbReference>
<reference evidence="14" key="5">
    <citation type="submission" date="2021-03" db="EMBL/GenBank/DDBJ databases">
        <title>Genomic Encyclopedia of Type Strains, Phase IV (KMG-IV): sequencing the most valuable type-strain genomes for metagenomic binning, comparative biology and taxonomic classification.</title>
        <authorList>
            <person name="Goeker M."/>
        </authorList>
    </citation>
    <scope>NUCLEOTIDE SEQUENCE</scope>
    <source>
        <strain evidence="14">DSM 2771</strain>
    </source>
</reference>
<dbReference type="Proteomes" id="UP000590564">
    <property type="component" value="Unassembled WGS sequence"/>
</dbReference>
<evidence type="ECO:0000313" key="20">
    <source>
        <dbReference type="Proteomes" id="UP000590564"/>
    </source>
</evidence>
<dbReference type="GO" id="GO:0046872">
    <property type="term" value="F:metal ion binding"/>
    <property type="evidence" value="ECO:0007669"/>
    <property type="project" value="UniProtKB-KW"/>
</dbReference>
<dbReference type="Proteomes" id="UP000742560">
    <property type="component" value="Unassembled WGS sequence"/>
</dbReference>
<dbReference type="GO" id="GO:0051539">
    <property type="term" value="F:4 iron, 4 sulfur cluster binding"/>
    <property type="evidence" value="ECO:0007669"/>
    <property type="project" value="UniProtKB-KW"/>
</dbReference>
<evidence type="ECO:0000313" key="12">
    <source>
        <dbReference type="EMBL" id="MBG0768924.1"/>
    </source>
</evidence>
<dbReference type="EMBL" id="JACHED010000001">
    <property type="protein sequence ID" value="MBB6496598.1"/>
    <property type="molecule type" value="Genomic_DNA"/>
</dbReference>
<name>A0A2L1CBZ1_METMI</name>
<feature type="domain" description="4Fe-4S ferredoxin-type" evidence="5">
    <location>
        <begin position="1"/>
        <end position="32"/>
    </location>
</feature>
<evidence type="ECO:0000259" key="5">
    <source>
        <dbReference type="PROSITE" id="PS51379"/>
    </source>
</evidence>
<evidence type="ECO:0000313" key="7">
    <source>
        <dbReference type="EMBL" id="MBA2847228.1"/>
    </source>
</evidence>
<evidence type="ECO:0000313" key="11">
    <source>
        <dbReference type="EMBL" id="MBB6496598.1"/>
    </source>
</evidence>
<evidence type="ECO:0000313" key="14">
    <source>
        <dbReference type="EMBL" id="MBP2219997.1"/>
    </source>
</evidence>
<dbReference type="Pfam" id="PF12838">
    <property type="entry name" value="Fer4_7"/>
    <property type="match status" value="1"/>
</dbReference>
<dbReference type="RefSeq" id="WP_011171273.1">
    <property type="nucleotide sequence ID" value="NZ_BAAABJ010000001.1"/>
</dbReference>
<evidence type="ECO:0000313" key="15">
    <source>
        <dbReference type="Proteomes" id="UP000239462"/>
    </source>
</evidence>
<dbReference type="EMBL" id="JACDUN010000001">
    <property type="protein sequence ID" value="MBA2857700.1"/>
    <property type="molecule type" value="Genomic_DNA"/>
</dbReference>
<dbReference type="EMBL" id="CP026606">
    <property type="protein sequence ID" value="AVB76888.1"/>
    <property type="molecule type" value="Genomic_DNA"/>
</dbReference>
<keyword evidence="3" id="KW-0408">Iron</keyword>
<keyword evidence="1" id="KW-0004">4Fe-4S</keyword>
<dbReference type="InterPro" id="IPR017896">
    <property type="entry name" value="4Fe4S_Fe-S-bd"/>
</dbReference>
<dbReference type="Proteomes" id="UP000571854">
    <property type="component" value="Unassembled WGS sequence"/>
</dbReference>
<dbReference type="GeneID" id="37875921"/>
<dbReference type="Proteomes" id="UP000239462">
    <property type="component" value="Chromosome"/>
</dbReference>
<dbReference type="PANTHER" id="PTHR43687">
    <property type="entry name" value="ADENYLYLSULFATE REDUCTASE, BETA SUBUNIT"/>
    <property type="match status" value="1"/>
</dbReference>
<dbReference type="EMBL" id="JACCQJ010000001">
    <property type="protein sequence ID" value="MBG0768924.1"/>
    <property type="molecule type" value="Genomic_DNA"/>
</dbReference>
<keyword evidence="4" id="KW-0411">Iron-sulfur</keyword>
<dbReference type="Proteomes" id="UP000567099">
    <property type="component" value="Unassembled WGS sequence"/>
</dbReference>
<dbReference type="Proteomes" id="UP000714405">
    <property type="component" value="Unassembled WGS sequence"/>
</dbReference>
<evidence type="ECO:0000256" key="3">
    <source>
        <dbReference type="ARBA" id="ARBA00023004"/>
    </source>
</evidence>
<dbReference type="EMBL" id="JAFBBC010000001">
    <property type="protein sequence ID" value="MBM7409369.1"/>
    <property type="molecule type" value="Genomic_DNA"/>
</dbReference>
<reference evidence="16 17" key="3">
    <citation type="submission" date="2020-07" db="EMBL/GenBank/DDBJ databases">
        <title>Genomic Encyclopedia of Type Strains, Phase IV (KMG-V): Genome sequencing to study the core and pangenomes of soil and plant-associated prokaryotes.</title>
        <authorList>
            <person name="Whitman W."/>
        </authorList>
    </citation>
    <scope>NUCLEOTIDE SEQUENCE [LARGE SCALE GENOMIC DNA]</scope>
    <source>
        <strain evidence="8 17">A1</strain>
        <strain evidence="7 19">A5</strain>
        <strain evidence="9 16">C12</strain>
        <strain evidence="10 18">C13</strain>
        <strain evidence="11 20">D1</strain>
        <strain evidence="13">RC</strain>
    </source>
</reference>